<dbReference type="SUPFAM" id="SSF48452">
    <property type="entry name" value="TPR-like"/>
    <property type="match status" value="1"/>
</dbReference>
<evidence type="ECO:0000313" key="2">
    <source>
        <dbReference type="Proteomes" id="UP000736335"/>
    </source>
</evidence>
<dbReference type="AlphaFoldDB" id="A0A9P6HPW5"/>
<dbReference type="OrthoDB" id="2423701at2759"/>
<dbReference type="InterPro" id="IPR036047">
    <property type="entry name" value="F-box-like_dom_sf"/>
</dbReference>
<reference evidence="1" key="1">
    <citation type="journal article" date="2020" name="Nat. Commun.">
        <title>Large-scale genome sequencing of mycorrhizal fungi provides insights into the early evolution of symbiotic traits.</title>
        <authorList>
            <person name="Miyauchi S."/>
            <person name="Kiss E."/>
            <person name="Kuo A."/>
            <person name="Drula E."/>
            <person name="Kohler A."/>
            <person name="Sanchez-Garcia M."/>
            <person name="Morin E."/>
            <person name="Andreopoulos B."/>
            <person name="Barry K.W."/>
            <person name="Bonito G."/>
            <person name="Buee M."/>
            <person name="Carver A."/>
            <person name="Chen C."/>
            <person name="Cichocki N."/>
            <person name="Clum A."/>
            <person name="Culley D."/>
            <person name="Crous P.W."/>
            <person name="Fauchery L."/>
            <person name="Girlanda M."/>
            <person name="Hayes R.D."/>
            <person name="Keri Z."/>
            <person name="LaButti K."/>
            <person name="Lipzen A."/>
            <person name="Lombard V."/>
            <person name="Magnuson J."/>
            <person name="Maillard F."/>
            <person name="Murat C."/>
            <person name="Nolan M."/>
            <person name="Ohm R.A."/>
            <person name="Pangilinan J."/>
            <person name="Pereira M.F."/>
            <person name="Perotto S."/>
            <person name="Peter M."/>
            <person name="Pfister S."/>
            <person name="Riley R."/>
            <person name="Sitrit Y."/>
            <person name="Stielow J.B."/>
            <person name="Szollosi G."/>
            <person name="Zifcakova L."/>
            <person name="Stursova M."/>
            <person name="Spatafora J.W."/>
            <person name="Tedersoo L."/>
            <person name="Vaario L.M."/>
            <person name="Yamada A."/>
            <person name="Yan M."/>
            <person name="Wang P."/>
            <person name="Xu J."/>
            <person name="Bruns T."/>
            <person name="Baldrian P."/>
            <person name="Vilgalys R."/>
            <person name="Dunand C."/>
            <person name="Henrissat B."/>
            <person name="Grigoriev I.V."/>
            <person name="Hibbett D."/>
            <person name="Nagy L.G."/>
            <person name="Martin F.M."/>
        </authorList>
    </citation>
    <scope>NUCLEOTIDE SEQUENCE</scope>
    <source>
        <strain evidence="1">UH-Tt-Lm1</strain>
    </source>
</reference>
<dbReference type="Gene3D" id="1.25.40.10">
    <property type="entry name" value="Tetratricopeptide repeat domain"/>
    <property type="match status" value="1"/>
</dbReference>
<dbReference type="InterPro" id="IPR011990">
    <property type="entry name" value="TPR-like_helical_dom_sf"/>
</dbReference>
<comment type="caution">
    <text evidence="1">The sequence shown here is derived from an EMBL/GenBank/DDBJ whole genome shotgun (WGS) entry which is preliminary data.</text>
</comment>
<gene>
    <name evidence="1" type="ORF">BJ322DRAFT_998242</name>
</gene>
<dbReference type="PANTHER" id="PTHR38926:SF5">
    <property type="entry name" value="F-BOX AND LEUCINE-RICH REPEAT PROTEIN 6"/>
    <property type="match status" value="1"/>
</dbReference>
<evidence type="ECO:0008006" key="3">
    <source>
        <dbReference type="Google" id="ProtNLM"/>
    </source>
</evidence>
<dbReference type="SUPFAM" id="SSF81383">
    <property type="entry name" value="F-box domain"/>
    <property type="match status" value="1"/>
</dbReference>
<dbReference type="InterPro" id="IPR032675">
    <property type="entry name" value="LRR_dom_sf"/>
</dbReference>
<accession>A0A9P6HPW5</accession>
<sequence length="539" mass="60544">MAEWKPSFERGISNFRLGKYEEALTCFDESVTKGGSVSQLFDSRAAVHEKLGDLKAALGDARRVIDFAPHQWQGYARCARLFLRMKKPERATKMVDYALERVKPGDTARKEILLALKQEVIDFAAAIKRHISRTSYHFGNIPVEISHEIFSLIVDSDHTLVLTVIGVCNAWRSVALASPSLWSTLVLTKKRPAKKAKLWIQRSGGQILDLKFVEGCLSDPNLRQSFRGFRWETLRTLDTQVDIADIVAPIGDKISQLNQLRISDAGSARNLLELLHKTRTRNLDIRGEHLHFDGVRRILSDCRTLSFHASAQFNVSDIIHTISENPNLTAFSMSIVGHPLMDITPSQLAEIALELPSLQQLDLRSSHWLLTLFCRATMPSLVNLSLSGLKGIGDQLADFLIRHPTTTLTDLKISRCFASDLQLTSLLRASPQLRTIVIEDIPNVNEVVEFLATRPPDSVLGPPCPLLEKLDLTSCASLTSSPIVRLVKERATNEDAVTLGTLLIDYCPLIEPEVRDWLNRNVPSFSCIYTRKKDVRWKR</sequence>
<dbReference type="Gene3D" id="1.20.1280.50">
    <property type="match status" value="1"/>
</dbReference>
<dbReference type="InterPro" id="IPR019734">
    <property type="entry name" value="TPR_rpt"/>
</dbReference>
<dbReference type="Gene3D" id="3.80.10.10">
    <property type="entry name" value="Ribonuclease Inhibitor"/>
    <property type="match status" value="1"/>
</dbReference>
<organism evidence="1 2">
    <name type="scientific">Thelephora terrestris</name>
    <dbReference type="NCBI Taxonomy" id="56493"/>
    <lineage>
        <taxon>Eukaryota</taxon>
        <taxon>Fungi</taxon>
        <taxon>Dikarya</taxon>
        <taxon>Basidiomycota</taxon>
        <taxon>Agaricomycotina</taxon>
        <taxon>Agaricomycetes</taxon>
        <taxon>Thelephorales</taxon>
        <taxon>Thelephoraceae</taxon>
        <taxon>Thelephora</taxon>
    </lineage>
</organism>
<reference evidence="1" key="2">
    <citation type="submission" date="2020-11" db="EMBL/GenBank/DDBJ databases">
        <authorList>
            <consortium name="DOE Joint Genome Institute"/>
            <person name="Kuo A."/>
            <person name="Miyauchi S."/>
            <person name="Kiss E."/>
            <person name="Drula E."/>
            <person name="Kohler A."/>
            <person name="Sanchez-Garcia M."/>
            <person name="Andreopoulos B."/>
            <person name="Barry K.W."/>
            <person name="Bonito G."/>
            <person name="Buee M."/>
            <person name="Carver A."/>
            <person name="Chen C."/>
            <person name="Cichocki N."/>
            <person name="Clum A."/>
            <person name="Culley D."/>
            <person name="Crous P.W."/>
            <person name="Fauchery L."/>
            <person name="Girlanda M."/>
            <person name="Hayes R."/>
            <person name="Keri Z."/>
            <person name="Labutti K."/>
            <person name="Lipzen A."/>
            <person name="Lombard V."/>
            <person name="Magnuson J."/>
            <person name="Maillard F."/>
            <person name="Morin E."/>
            <person name="Murat C."/>
            <person name="Nolan M."/>
            <person name="Ohm R."/>
            <person name="Pangilinan J."/>
            <person name="Pereira M."/>
            <person name="Perotto S."/>
            <person name="Peter M."/>
            <person name="Riley R."/>
            <person name="Sitrit Y."/>
            <person name="Stielow B."/>
            <person name="Szollosi G."/>
            <person name="Zifcakova L."/>
            <person name="Stursova M."/>
            <person name="Spatafora J.W."/>
            <person name="Tedersoo L."/>
            <person name="Vaario L.-M."/>
            <person name="Yamada A."/>
            <person name="Yan M."/>
            <person name="Wang P."/>
            <person name="Xu J."/>
            <person name="Bruns T."/>
            <person name="Baldrian P."/>
            <person name="Vilgalys R."/>
            <person name="Henrissat B."/>
            <person name="Grigoriev I.V."/>
            <person name="Hibbett D."/>
            <person name="Nagy L.G."/>
            <person name="Martin F.M."/>
        </authorList>
    </citation>
    <scope>NUCLEOTIDE SEQUENCE</scope>
    <source>
        <strain evidence="1">UH-Tt-Lm1</strain>
    </source>
</reference>
<name>A0A9P6HPW5_9AGAM</name>
<proteinExistence type="predicted"/>
<protein>
    <recommendedName>
        <fullName evidence="3">F-box domain-containing protein</fullName>
    </recommendedName>
</protein>
<keyword evidence="2" id="KW-1185">Reference proteome</keyword>
<dbReference type="PANTHER" id="PTHR38926">
    <property type="entry name" value="F-BOX DOMAIN CONTAINING PROTEIN, EXPRESSED"/>
    <property type="match status" value="1"/>
</dbReference>
<dbReference type="SMART" id="SM00028">
    <property type="entry name" value="TPR"/>
    <property type="match status" value="2"/>
</dbReference>
<evidence type="ECO:0000313" key="1">
    <source>
        <dbReference type="EMBL" id="KAF9792098.1"/>
    </source>
</evidence>
<dbReference type="SUPFAM" id="SSF52047">
    <property type="entry name" value="RNI-like"/>
    <property type="match status" value="1"/>
</dbReference>
<dbReference type="EMBL" id="WIUZ02000001">
    <property type="protein sequence ID" value="KAF9792098.1"/>
    <property type="molecule type" value="Genomic_DNA"/>
</dbReference>
<dbReference type="Proteomes" id="UP000736335">
    <property type="component" value="Unassembled WGS sequence"/>
</dbReference>